<feature type="non-terminal residue" evidence="1">
    <location>
        <position position="48"/>
    </location>
</feature>
<accession>X1CD03</accession>
<organism evidence="1">
    <name type="scientific">marine sediment metagenome</name>
    <dbReference type="NCBI Taxonomy" id="412755"/>
    <lineage>
        <taxon>unclassified sequences</taxon>
        <taxon>metagenomes</taxon>
        <taxon>ecological metagenomes</taxon>
    </lineage>
</organism>
<protein>
    <submittedName>
        <fullName evidence="1">Uncharacterized protein</fullName>
    </submittedName>
</protein>
<name>X1CD03_9ZZZZ</name>
<gene>
    <name evidence="1" type="ORF">S01H4_62395</name>
</gene>
<dbReference type="EMBL" id="BART01037233">
    <property type="protein sequence ID" value="GAH06151.1"/>
    <property type="molecule type" value="Genomic_DNA"/>
</dbReference>
<comment type="caution">
    <text evidence="1">The sequence shown here is derived from an EMBL/GenBank/DDBJ whole genome shotgun (WGS) entry which is preliminary data.</text>
</comment>
<evidence type="ECO:0000313" key="1">
    <source>
        <dbReference type="EMBL" id="GAH06151.1"/>
    </source>
</evidence>
<dbReference type="AlphaFoldDB" id="X1CD03"/>
<proteinExistence type="predicted"/>
<reference evidence="1" key="1">
    <citation type="journal article" date="2014" name="Front. Microbiol.">
        <title>High frequency of phylogenetically diverse reductive dehalogenase-homologous genes in deep subseafloor sedimentary metagenomes.</title>
        <authorList>
            <person name="Kawai M."/>
            <person name="Futagami T."/>
            <person name="Toyoda A."/>
            <person name="Takaki Y."/>
            <person name="Nishi S."/>
            <person name="Hori S."/>
            <person name="Arai W."/>
            <person name="Tsubouchi T."/>
            <person name="Morono Y."/>
            <person name="Uchiyama I."/>
            <person name="Ito T."/>
            <person name="Fujiyama A."/>
            <person name="Inagaki F."/>
            <person name="Takami H."/>
        </authorList>
    </citation>
    <scope>NUCLEOTIDE SEQUENCE</scope>
    <source>
        <strain evidence="1">Expedition CK06-06</strain>
    </source>
</reference>
<sequence length="48" mass="5521">MGLEGRVEGDERLMAPEKPLEFSPVARIADRGLTEAHIRYCREHNTLR</sequence>